<dbReference type="InterPro" id="IPR036388">
    <property type="entry name" value="WH-like_DNA-bd_sf"/>
</dbReference>
<name>C8XFI6_NAKMY</name>
<dbReference type="InterPro" id="IPR001845">
    <property type="entry name" value="HTH_ArsR_DNA-bd_dom"/>
</dbReference>
<dbReference type="AlphaFoldDB" id="C8XFI6"/>
<dbReference type="RefSeq" id="WP_015748804.1">
    <property type="nucleotide sequence ID" value="NC_013235.1"/>
</dbReference>
<evidence type="ECO:0000313" key="4">
    <source>
        <dbReference type="Proteomes" id="UP000002218"/>
    </source>
</evidence>
<gene>
    <name evidence="3" type="ordered locus">Namu_3651</name>
</gene>
<reference evidence="4" key="1">
    <citation type="submission" date="2009-09" db="EMBL/GenBank/DDBJ databases">
        <title>The complete genome of Nakamurella multipartita DSM 44233.</title>
        <authorList>
            <consortium name="US DOE Joint Genome Institute (JGI-PGF)"/>
            <person name="Lucas S."/>
            <person name="Copeland A."/>
            <person name="Lapidus A."/>
            <person name="Glavina del Rio T."/>
            <person name="Dalin E."/>
            <person name="Tice H."/>
            <person name="Bruce D."/>
            <person name="Goodwin L."/>
            <person name="Pitluck S."/>
            <person name="Kyrpides N."/>
            <person name="Mavromatis K."/>
            <person name="Ivanova N."/>
            <person name="Ovchinnikova G."/>
            <person name="Sims D."/>
            <person name="Meincke L."/>
            <person name="Brettin T."/>
            <person name="Detter J.C."/>
            <person name="Han C."/>
            <person name="Larimer F."/>
            <person name="Land M."/>
            <person name="Hauser L."/>
            <person name="Markowitz V."/>
            <person name="Cheng J.-F."/>
            <person name="Hugenholtz P."/>
            <person name="Woyke T."/>
            <person name="Wu D."/>
            <person name="Klenk H.-P."/>
            <person name="Eisen J.A."/>
        </authorList>
    </citation>
    <scope>NUCLEOTIDE SEQUENCE [LARGE SCALE GENOMIC DNA]</scope>
    <source>
        <strain evidence="4">ATCC 700099 / DSM 44233 / CIP 104796 / JCM 9543 / NBRC 105858 / Y-104</strain>
    </source>
</reference>
<dbReference type="InParanoid" id="C8XFI6"/>
<reference evidence="3 4" key="2">
    <citation type="journal article" date="2010" name="Stand. Genomic Sci.">
        <title>Complete genome sequence of Nakamurella multipartita type strain (Y-104).</title>
        <authorList>
            <person name="Tice H."/>
            <person name="Mayilraj S."/>
            <person name="Sims D."/>
            <person name="Lapidus A."/>
            <person name="Nolan M."/>
            <person name="Lucas S."/>
            <person name="Glavina Del Rio T."/>
            <person name="Copeland A."/>
            <person name="Cheng J.F."/>
            <person name="Meincke L."/>
            <person name="Bruce D."/>
            <person name="Goodwin L."/>
            <person name="Pitluck S."/>
            <person name="Ivanova N."/>
            <person name="Mavromatis K."/>
            <person name="Ovchinnikova G."/>
            <person name="Pati A."/>
            <person name="Chen A."/>
            <person name="Palaniappan K."/>
            <person name="Land M."/>
            <person name="Hauser L."/>
            <person name="Chang Y.J."/>
            <person name="Jeffries C.D."/>
            <person name="Detter J.C."/>
            <person name="Brettin T."/>
            <person name="Rohde M."/>
            <person name="Goker M."/>
            <person name="Bristow J."/>
            <person name="Eisen J.A."/>
            <person name="Markowitz V."/>
            <person name="Hugenholtz P."/>
            <person name="Kyrpides N.C."/>
            <person name="Klenk H.P."/>
            <person name="Chen F."/>
        </authorList>
    </citation>
    <scope>NUCLEOTIDE SEQUENCE [LARGE SCALE GENOMIC DNA]</scope>
    <source>
        <strain evidence="4">ATCC 700099 / DSM 44233 / CIP 104796 / JCM 9543 / NBRC 105858 / Y-104</strain>
    </source>
</reference>
<evidence type="ECO:0000313" key="3">
    <source>
        <dbReference type="EMBL" id="ACV79963.1"/>
    </source>
</evidence>
<evidence type="ECO:0000256" key="1">
    <source>
        <dbReference type="SAM" id="MobiDB-lite"/>
    </source>
</evidence>
<proteinExistence type="predicted"/>
<feature type="region of interest" description="Disordered" evidence="1">
    <location>
        <begin position="1"/>
        <end position="22"/>
    </location>
</feature>
<evidence type="ECO:0000259" key="2">
    <source>
        <dbReference type="Pfam" id="PF01022"/>
    </source>
</evidence>
<keyword evidence="4" id="KW-1185">Reference proteome</keyword>
<dbReference type="InterPro" id="IPR036390">
    <property type="entry name" value="WH_DNA-bd_sf"/>
</dbReference>
<dbReference type="KEGG" id="nml:Namu_3651"/>
<dbReference type="HOGENOM" id="CLU_078469_1_1_11"/>
<feature type="domain" description="HTH arsR-type" evidence="2">
    <location>
        <begin position="22"/>
        <end position="65"/>
    </location>
</feature>
<organism evidence="3 4">
    <name type="scientific">Nakamurella multipartita (strain ATCC 700099 / DSM 44233 / CIP 104796 / JCM 9543 / NBRC 105858 / Y-104)</name>
    <name type="common">Microsphaera multipartita</name>
    <dbReference type="NCBI Taxonomy" id="479431"/>
    <lineage>
        <taxon>Bacteria</taxon>
        <taxon>Bacillati</taxon>
        <taxon>Actinomycetota</taxon>
        <taxon>Actinomycetes</taxon>
        <taxon>Nakamurellales</taxon>
        <taxon>Nakamurellaceae</taxon>
        <taxon>Nakamurella</taxon>
    </lineage>
</organism>
<protein>
    <submittedName>
        <fullName evidence="3">Putative transcriptional regulator</fullName>
    </submittedName>
</protein>
<dbReference type="Gene3D" id="1.10.10.10">
    <property type="entry name" value="Winged helix-like DNA-binding domain superfamily/Winged helix DNA-binding domain"/>
    <property type="match status" value="1"/>
</dbReference>
<dbReference type="Pfam" id="PF01022">
    <property type="entry name" value="HTH_5"/>
    <property type="match status" value="1"/>
</dbReference>
<dbReference type="SUPFAM" id="SSF46785">
    <property type="entry name" value="Winged helix' DNA-binding domain"/>
    <property type="match status" value="1"/>
</dbReference>
<accession>C8XFI6</accession>
<dbReference type="Proteomes" id="UP000002218">
    <property type="component" value="Chromosome"/>
</dbReference>
<dbReference type="EMBL" id="CP001737">
    <property type="protein sequence ID" value="ACV79963.1"/>
    <property type="molecule type" value="Genomic_DNA"/>
</dbReference>
<dbReference type="eggNOG" id="COG2345">
    <property type="taxonomic scope" value="Bacteria"/>
</dbReference>
<dbReference type="GO" id="GO:0003700">
    <property type="term" value="F:DNA-binding transcription factor activity"/>
    <property type="evidence" value="ECO:0007669"/>
    <property type="project" value="InterPro"/>
</dbReference>
<sequence length="242" mass="26417">MMTDQSDIPDDTPTDPTASKPRRRLLKLLRRSTIPLDVYQLAEATGLHITTVRFHLDVLVKAGQVSAQKTPRTTPGRPRTVYAAHAEESPPDGYRPLAALLAANLGPTPRTRRRRAEKAGRDWATSLIPTVDDVATPDEAAHRIVDLFAEMNFDPELVHPASATGEREIRLRACPYRDVAREHPDVVCAIHLGLLEGALTQLGKPLTTVRLVPFVKPHLCLAYLTPQPTPSAASPTTSTIGA</sequence>
<dbReference type="STRING" id="479431.Namu_3651"/>